<gene>
    <name evidence="1" type="ORF">SAMN00120144_1750</name>
</gene>
<dbReference type="Proteomes" id="UP000192266">
    <property type="component" value="Unassembled WGS sequence"/>
</dbReference>
<evidence type="ECO:0000313" key="2">
    <source>
        <dbReference type="Proteomes" id="UP000192266"/>
    </source>
</evidence>
<evidence type="ECO:0000313" key="1">
    <source>
        <dbReference type="EMBL" id="SMB98718.1"/>
    </source>
</evidence>
<name>A0A1W1VZE3_9BACT</name>
<dbReference type="EMBL" id="FWWW01000087">
    <property type="protein sequence ID" value="SMB98718.1"/>
    <property type="molecule type" value="Genomic_DNA"/>
</dbReference>
<organism evidence="1 2">
    <name type="scientific">Hymenobacter roseosalivarius DSM 11622</name>
    <dbReference type="NCBI Taxonomy" id="645990"/>
    <lineage>
        <taxon>Bacteria</taxon>
        <taxon>Pseudomonadati</taxon>
        <taxon>Bacteroidota</taxon>
        <taxon>Cytophagia</taxon>
        <taxon>Cytophagales</taxon>
        <taxon>Hymenobacteraceae</taxon>
        <taxon>Hymenobacter</taxon>
    </lineage>
</organism>
<sequence length="55" mass="6052">MHSETIAPSAPAVLLKNVEQAARNLHGVIYETLLQQNLGLSAAYDATIYLKREDL</sequence>
<dbReference type="STRING" id="645990.SAMN00120144_1750"/>
<dbReference type="RefSeq" id="WP_317044251.1">
    <property type="nucleotide sequence ID" value="NZ_FWWW01000087.1"/>
</dbReference>
<dbReference type="AlphaFoldDB" id="A0A1W1VZE3"/>
<proteinExistence type="predicted"/>
<reference evidence="1 2" key="1">
    <citation type="submission" date="2017-04" db="EMBL/GenBank/DDBJ databases">
        <authorList>
            <person name="Afonso C.L."/>
            <person name="Miller P.J."/>
            <person name="Scott M.A."/>
            <person name="Spackman E."/>
            <person name="Goraichik I."/>
            <person name="Dimitrov K.M."/>
            <person name="Suarez D.L."/>
            <person name="Swayne D.E."/>
        </authorList>
    </citation>
    <scope>NUCLEOTIDE SEQUENCE [LARGE SCALE GENOMIC DNA]</scope>
    <source>
        <strain evidence="1 2">DSM 11622</strain>
    </source>
</reference>
<accession>A0A1W1VZE3</accession>
<protein>
    <submittedName>
        <fullName evidence="1">Threonine dehydratase</fullName>
    </submittedName>
</protein>
<keyword evidence="2" id="KW-1185">Reference proteome</keyword>